<feature type="non-terminal residue" evidence="1">
    <location>
        <position position="106"/>
    </location>
</feature>
<protein>
    <submittedName>
        <fullName evidence="1">Uncharacterized protein</fullName>
    </submittedName>
</protein>
<sequence length="106" mass="12155">MIQHTKDFSAYGIGKSSSGSPYLAHYYFPKRSAGWNIRKRSHQLYRAVVQANYNSQPYWHCLKIPWATLQKEITGRGRPSRSCWTSLSPRTISSFPVSRSLYPVSA</sequence>
<comment type="caution">
    <text evidence="1">The sequence shown here is derived from an EMBL/GenBank/DDBJ whole genome shotgun (WGS) entry which is preliminary data.</text>
</comment>
<proteinExistence type="predicted"/>
<name>A0AAV7IQW9_COTGL</name>
<accession>A0AAV7IQW9</accession>
<evidence type="ECO:0000313" key="1">
    <source>
        <dbReference type="EMBL" id="KAH0567168.1"/>
    </source>
</evidence>
<keyword evidence="2" id="KW-1185">Reference proteome</keyword>
<dbReference type="EMBL" id="JAHXZJ010000001">
    <property type="protein sequence ID" value="KAH0567168.1"/>
    <property type="molecule type" value="Genomic_DNA"/>
</dbReference>
<gene>
    <name evidence="1" type="ORF">KQX54_007212</name>
</gene>
<dbReference type="AlphaFoldDB" id="A0AAV7IQW9"/>
<evidence type="ECO:0000313" key="2">
    <source>
        <dbReference type="Proteomes" id="UP000826195"/>
    </source>
</evidence>
<organism evidence="1 2">
    <name type="scientific">Cotesia glomerata</name>
    <name type="common">Lepidopteran parasitic wasp</name>
    <name type="synonym">Apanteles glomeratus</name>
    <dbReference type="NCBI Taxonomy" id="32391"/>
    <lineage>
        <taxon>Eukaryota</taxon>
        <taxon>Metazoa</taxon>
        <taxon>Ecdysozoa</taxon>
        <taxon>Arthropoda</taxon>
        <taxon>Hexapoda</taxon>
        <taxon>Insecta</taxon>
        <taxon>Pterygota</taxon>
        <taxon>Neoptera</taxon>
        <taxon>Endopterygota</taxon>
        <taxon>Hymenoptera</taxon>
        <taxon>Apocrita</taxon>
        <taxon>Ichneumonoidea</taxon>
        <taxon>Braconidae</taxon>
        <taxon>Microgastrinae</taxon>
        <taxon>Cotesia</taxon>
    </lineage>
</organism>
<dbReference type="Proteomes" id="UP000826195">
    <property type="component" value="Unassembled WGS sequence"/>
</dbReference>
<reference evidence="1 2" key="1">
    <citation type="journal article" date="2021" name="J. Hered.">
        <title>A chromosome-level genome assembly of the parasitoid wasp, Cotesia glomerata (Hymenoptera: Braconidae).</title>
        <authorList>
            <person name="Pinto B.J."/>
            <person name="Weis J.J."/>
            <person name="Gamble T."/>
            <person name="Ode P.J."/>
            <person name="Paul R."/>
            <person name="Zaspel J.M."/>
        </authorList>
    </citation>
    <scope>NUCLEOTIDE SEQUENCE [LARGE SCALE GENOMIC DNA]</scope>
    <source>
        <strain evidence="1">CgM1</strain>
    </source>
</reference>